<evidence type="ECO:0000256" key="1">
    <source>
        <dbReference type="SAM" id="MobiDB-lite"/>
    </source>
</evidence>
<sequence length="25" mass="2729">MMHGPCGPYVKSAPCMSDGKCTKHY</sequence>
<feature type="non-terminal residue" evidence="2">
    <location>
        <position position="25"/>
    </location>
</feature>
<evidence type="ECO:0000313" key="2">
    <source>
        <dbReference type="EMBL" id="CAH9097314.1"/>
    </source>
</evidence>
<dbReference type="EMBL" id="CAMAPF010000093">
    <property type="protein sequence ID" value="CAH9097314.1"/>
    <property type="molecule type" value="Genomic_DNA"/>
</dbReference>
<proteinExistence type="predicted"/>
<protein>
    <submittedName>
        <fullName evidence="2">Uncharacterized protein</fullName>
    </submittedName>
</protein>
<organism evidence="2 3">
    <name type="scientific">Cuscuta epithymum</name>
    <dbReference type="NCBI Taxonomy" id="186058"/>
    <lineage>
        <taxon>Eukaryota</taxon>
        <taxon>Viridiplantae</taxon>
        <taxon>Streptophyta</taxon>
        <taxon>Embryophyta</taxon>
        <taxon>Tracheophyta</taxon>
        <taxon>Spermatophyta</taxon>
        <taxon>Magnoliopsida</taxon>
        <taxon>eudicotyledons</taxon>
        <taxon>Gunneridae</taxon>
        <taxon>Pentapetalae</taxon>
        <taxon>asterids</taxon>
        <taxon>lamiids</taxon>
        <taxon>Solanales</taxon>
        <taxon>Convolvulaceae</taxon>
        <taxon>Cuscuteae</taxon>
        <taxon>Cuscuta</taxon>
        <taxon>Cuscuta subgen. Cuscuta</taxon>
    </lineage>
</organism>
<comment type="caution">
    <text evidence="2">The sequence shown here is derived from an EMBL/GenBank/DDBJ whole genome shotgun (WGS) entry which is preliminary data.</text>
</comment>
<accession>A0AAV0DBE7</accession>
<keyword evidence="3" id="KW-1185">Reference proteome</keyword>
<dbReference type="Proteomes" id="UP001152523">
    <property type="component" value="Unassembled WGS sequence"/>
</dbReference>
<reference evidence="2" key="1">
    <citation type="submission" date="2022-07" db="EMBL/GenBank/DDBJ databases">
        <authorList>
            <person name="Macas J."/>
            <person name="Novak P."/>
            <person name="Neumann P."/>
        </authorList>
    </citation>
    <scope>NUCLEOTIDE SEQUENCE</scope>
</reference>
<name>A0AAV0DBE7_9ASTE</name>
<gene>
    <name evidence="2" type="ORF">CEPIT_LOCUS14010</name>
</gene>
<feature type="region of interest" description="Disordered" evidence="1">
    <location>
        <begin position="1"/>
        <end position="25"/>
    </location>
</feature>
<evidence type="ECO:0000313" key="3">
    <source>
        <dbReference type="Proteomes" id="UP001152523"/>
    </source>
</evidence>
<dbReference type="AlphaFoldDB" id="A0AAV0DBE7"/>